<evidence type="ECO:0000256" key="3">
    <source>
        <dbReference type="RuleBase" id="RU361235"/>
    </source>
</evidence>
<accession>A0A7C8MIU6</accession>
<dbReference type="InterPro" id="IPR029058">
    <property type="entry name" value="AB_hydrolase_fold"/>
</dbReference>
<dbReference type="EC" id="3.1.1.-" evidence="3"/>
<keyword evidence="6" id="KW-1185">Reference proteome</keyword>
<evidence type="ECO:0000313" key="5">
    <source>
        <dbReference type="EMBL" id="KAF2874402.1"/>
    </source>
</evidence>
<evidence type="ECO:0000256" key="1">
    <source>
        <dbReference type="ARBA" id="ARBA00005964"/>
    </source>
</evidence>
<feature type="domain" description="Carboxylesterase type B" evidence="4">
    <location>
        <begin position="16"/>
        <end position="453"/>
    </location>
</feature>
<organism evidence="5 6">
    <name type="scientific">Massariosphaeria phaeospora</name>
    <dbReference type="NCBI Taxonomy" id="100035"/>
    <lineage>
        <taxon>Eukaryota</taxon>
        <taxon>Fungi</taxon>
        <taxon>Dikarya</taxon>
        <taxon>Ascomycota</taxon>
        <taxon>Pezizomycotina</taxon>
        <taxon>Dothideomycetes</taxon>
        <taxon>Pleosporomycetidae</taxon>
        <taxon>Pleosporales</taxon>
        <taxon>Pleosporales incertae sedis</taxon>
        <taxon>Massariosphaeria</taxon>
    </lineage>
</organism>
<protein>
    <recommendedName>
        <fullName evidence="3">Carboxylic ester hydrolase</fullName>
        <ecNumber evidence="3">3.1.1.-</ecNumber>
    </recommendedName>
</protein>
<name>A0A7C8MIU6_9PLEO</name>
<evidence type="ECO:0000259" key="4">
    <source>
        <dbReference type="Pfam" id="PF00135"/>
    </source>
</evidence>
<evidence type="ECO:0000313" key="6">
    <source>
        <dbReference type="Proteomes" id="UP000481861"/>
    </source>
</evidence>
<proteinExistence type="inferred from homology"/>
<dbReference type="InterPro" id="IPR002018">
    <property type="entry name" value="CarbesteraseB"/>
</dbReference>
<keyword evidence="2 3" id="KW-0378">Hydrolase</keyword>
<dbReference type="SUPFAM" id="SSF53474">
    <property type="entry name" value="alpha/beta-Hydrolases"/>
    <property type="match status" value="1"/>
</dbReference>
<dbReference type="Proteomes" id="UP000481861">
    <property type="component" value="Unassembled WGS sequence"/>
</dbReference>
<comment type="similarity">
    <text evidence="1 3">Belongs to the type-B carboxylesterase/lipase family.</text>
</comment>
<dbReference type="PANTHER" id="PTHR43142">
    <property type="entry name" value="CARBOXYLIC ESTER HYDROLASE"/>
    <property type="match status" value="1"/>
</dbReference>
<dbReference type="EMBL" id="JAADJZ010000006">
    <property type="protein sequence ID" value="KAF2874402.1"/>
    <property type="molecule type" value="Genomic_DNA"/>
</dbReference>
<dbReference type="InterPro" id="IPR019826">
    <property type="entry name" value="Carboxylesterase_B_AS"/>
</dbReference>
<dbReference type="PROSITE" id="PS00122">
    <property type="entry name" value="CARBOXYLESTERASE_B_1"/>
    <property type="match status" value="1"/>
</dbReference>
<dbReference type="Gene3D" id="3.40.50.1820">
    <property type="entry name" value="alpha/beta hydrolase"/>
    <property type="match status" value="1"/>
</dbReference>
<comment type="caution">
    <text evidence="5">The sequence shown here is derived from an EMBL/GenBank/DDBJ whole genome shotgun (WGS) entry which is preliminary data.</text>
</comment>
<dbReference type="PANTHER" id="PTHR43142:SF4">
    <property type="entry name" value="CARBOXYLIC ESTER HYDROLASE"/>
    <property type="match status" value="1"/>
</dbReference>
<gene>
    <name evidence="5" type="ORF">BDV95DRAFT_487945</name>
</gene>
<reference evidence="5 6" key="1">
    <citation type="submission" date="2020-01" db="EMBL/GenBank/DDBJ databases">
        <authorList>
            <consortium name="DOE Joint Genome Institute"/>
            <person name="Haridas S."/>
            <person name="Albert R."/>
            <person name="Binder M."/>
            <person name="Bloem J."/>
            <person name="Labutti K."/>
            <person name="Salamov A."/>
            <person name="Andreopoulos B."/>
            <person name="Baker S.E."/>
            <person name="Barry K."/>
            <person name="Bills G."/>
            <person name="Bluhm B.H."/>
            <person name="Cannon C."/>
            <person name="Castanera R."/>
            <person name="Culley D.E."/>
            <person name="Daum C."/>
            <person name="Ezra D."/>
            <person name="Gonzalez J.B."/>
            <person name="Henrissat B."/>
            <person name="Kuo A."/>
            <person name="Liang C."/>
            <person name="Lipzen A."/>
            <person name="Lutzoni F."/>
            <person name="Magnuson J."/>
            <person name="Mondo S."/>
            <person name="Nolan M."/>
            <person name="Ohm R."/>
            <person name="Pangilinan J."/>
            <person name="Park H.-J.H."/>
            <person name="Ramirez L."/>
            <person name="Alfaro M."/>
            <person name="Sun H."/>
            <person name="Tritt A."/>
            <person name="Yoshinaga Y."/>
            <person name="Zwiers L.-H.L."/>
            <person name="Turgeon B.G."/>
            <person name="Goodwin S.B."/>
            <person name="Spatafora J.W."/>
            <person name="Crous P.W."/>
            <person name="Grigoriev I.V."/>
        </authorList>
    </citation>
    <scope>NUCLEOTIDE SEQUENCE [LARGE SCALE GENOMIC DNA]</scope>
    <source>
        <strain evidence="5 6">CBS 611.86</strain>
    </source>
</reference>
<evidence type="ECO:0000256" key="2">
    <source>
        <dbReference type="ARBA" id="ARBA00022801"/>
    </source>
</evidence>
<dbReference type="Pfam" id="PF00135">
    <property type="entry name" value="COesterase"/>
    <property type="match status" value="1"/>
</dbReference>
<dbReference type="AlphaFoldDB" id="A0A7C8MIU6"/>
<dbReference type="GO" id="GO:0016787">
    <property type="term" value="F:hydrolase activity"/>
    <property type="evidence" value="ECO:0007669"/>
    <property type="project" value="UniProtKB-KW"/>
</dbReference>
<sequence length="537" mass="60683">MTKSSEPYLRDLDFRGVVEGITYLDKKSQPLCHFFGGIPYALPPLGSFRWSKPRPLPSCYRYGTRANPGRYTEKCSLCPQPEFNDDLKDELWNEDCLQSNIWIPTGDPPKGGWPVLLWIHGGFLQFGSPNEEDLRAMLSETDCKALVVCPAYRLNIFGFLASPELLEASSDYSANVGFWDQRLALEWTWQNISYFGGNPSNITIGGYSAGSHSVFHQLAYDLNLPDSKSIVRRALMLSNGPGLQPKPLADAQPQFTELLSALQIPLSLSATEKLAQLRALSPKTLIQATQRLKHHQFRAVTDNTFIQPDLLASLDNGVFAHRMRHRNIHLITGECADEHHVYGTWRPPANNYASLLRRLQADYPPEACTALLQYYFPGRKLPPGYRSWQHAFGRLYADIQIHHLHRGMLAGLARHGAGHLVHRYRIEWRAQSCDARWPRAWGVTHGTDMKIWFWGAGDALSGAEKRVVRDAFHAHLARFLRGEDVQWGTEHGLQVRTLGADGTVRIEEDGERMAEGVRVWEVVRRAGEKGVERSAKL</sequence>
<dbReference type="OrthoDB" id="6846267at2759"/>